<keyword evidence="3 6" id="KW-1133">Transmembrane helix</keyword>
<feature type="domain" description="G-protein coupled receptors family 1 profile" evidence="7">
    <location>
        <begin position="65"/>
        <end position="171"/>
    </location>
</feature>
<feature type="region of interest" description="Disordered" evidence="5">
    <location>
        <begin position="185"/>
        <end position="213"/>
    </location>
</feature>
<dbReference type="PROSITE" id="PS50262">
    <property type="entry name" value="G_PROTEIN_RECEP_F1_2"/>
    <property type="match status" value="1"/>
</dbReference>
<feature type="compositionally biased region" description="Polar residues" evidence="5">
    <location>
        <begin position="191"/>
        <end position="213"/>
    </location>
</feature>
<evidence type="ECO:0000256" key="3">
    <source>
        <dbReference type="ARBA" id="ARBA00022989"/>
    </source>
</evidence>
<evidence type="ECO:0000313" key="8">
    <source>
        <dbReference type="EMBL" id="OWF34608.1"/>
    </source>
</evidence>
<protein>
    <recommendedName>
        <fullName evidence="7">G-protein coupled receptors family 1 profile domain-containing protein</fullName>
    </recommendedName>
</protein>
<dbReference type="GO" id="GO:0004930">
    <property type="term" value="F:G protein-coupled receptor activity"/>
    <property type="evidence" value="ECO:0007669"/>
    <property type="project" value="TreeGrafter"/>
</dbReference>
<accession>A0A210PDN1</accession>
<feature type="transmembrane region" description="Helical" evidence="6">
    <location>
        <begin position="121"/>
        <end position="141"/>
    </location>
</feature>
<dbReference type="GO" id="GO:0005886">
    <property type="term" value="C:plasma membrane"/>
    <property type="evidence" value="ECO:0007669"/>
    <property type="project" value="TreeGrafter"/>
</dbReference>
<dbReference type="SUPFAM" id="SSF81321">
    <property type="entry name" value="Family A G protein-coupled receptor-like"/>
    <property type="match status" value="1"/>
</dbReference>
<keyword evidence="9" id="KW-1185">Reference proteome</keyword>
<evidence type="ECO:0000256" key="1">
    <source>
        <dbReference type="ARBA" id="ARBA00004141"/>
    </source>
</evidence>
<feature type="transmembrane region" description="Helical" evidence="6">
    <location>
        <begin position="28"/>
        <end position="49"/>
    </location>
</feature>
<sequence>MVNIVAINAFVLIFYRKKLYFGRYDWKILLWTFGTPFVGATIAGIAGQLGPNGAFCYFDGVKGEITNLFFTTVPLLLVLVVNTVLYVLTWYMIHTEGKRLKDVIGRQASTVRASHKIARTMSLFVTAFFVQWWAMALYGIWQLATADVPQTLFHLVTTFSNIGGILNGIIFVIIRRRKMTGYYEKEKMKETSTSNRDSGNERPSCTVDSSSDV</sequence>
<dbReference type="Gene3D" id="1.20.1070.10">
    <property type="entry name" value="Rhodopsin 7-helix transmembrane proteins"/>
    <property type="match status" value="1"/>
</dbReference>
<evidence type="ECO:0000313" key="9">
    <source>
        <dbReference type="Proteomes" id="UP000242188"/>
    </source>
</evidence>
<organism evidence="8 9">
    <name type="scientific">Mizuhopecten yessoensis</name>
    <name type="common">Japanese scallop</name>
    <name type="synonym">Patinopecten yessoensis</name>
    <dbReference type="NCBI Taxonomy" id="6573"/>
    <lineage>
        <taxon>Eukaryota</taxon>
        <taxon>Metazoa</taxon>
        <taxon>Spiralia</taxon>
        <taxon>Lophotrochozoa</taxon>
        <taxon>Mollusca</taxon>
        <taxon>Bivalvia</taxon>
        <taxon>Autobranchia</taxon>
        <taxon>Pteriomorphia</taxon>
        <taxon>Pectinida</taxon>
        <taxon>Pectinoidea</taxon>
        <taxon>Pectinidae</taxon>
        <taxon>Mizuhopecten</taxon>
    </lineage>
</organism>
<evidence type="ECO:0000256" key="4">
    <source>
        <dbReference type="ARBA" id="ARBA00023136"/>
    </source>
</evidence>
<gene>
    <name evidence="8" type="ORF">KP79_PYT24783</name>
</gene>
<dbReference type="PANTHER" id="PTHR23112:SF0">
    <property type="entry name" value="TRANSMEMBRANE PROTEIN 116"/>
    <property type="match status" value="1"/>
</dbReference>
<reference evidence="8 9" key="1">
    <citation type="journal article" date="2017" name="Nat. Ecol. Evol.">
        <title>Scallop genome provides insights into evolution of bilaterian karyotype and development.</title>
        <authorList>
            <person name="Wang S."/>
            <person name="Zhang J."/>
            <person name="Jiao W."/>
            <person name="Li J."/>
            <person name="Xun X."/>
            <person name="Sun Y."/>
            <person name="Guo X."/>
            <person name="Huan P."/>
            <person name="Dong B."/>
            <person name="Zhang L."/>
            <person name="Hu X."/>
            <person name="Sun X."/>
            <person name="Wang J."/>
            <person name="Zhao C."/>
            <person name="Wang Y."/>
            <person name="Wang D."/>
            <person name="Huang X."/>
            <person name="Wang R."/>
            <person name="Lv J."/>
            <person name="Li Y."/>
            <person name="Zhang Z."/>
            <person name="Liu B."/>
            <person name="Lu W."/>
            <person name="Hui Y."/>
            <person name="Liang J."/>
            <person name="Zhou Z."/>
            <person name="Hou R."/>
            <person name="Li X."/>
            <person name="Liu Y."/>
            <person name="Li H."/>
            <person name="Ning X."/>
            <person name="Lin Y."/>
            <person name="Zhao L."/>
            <person name="Xing Q."/>
            <person name="Dou J."/>
            <person name="Li Y."/>
            <person name="Mao J."/>
            <person name="Guo H."/>
            <person name="Dou H."/>
            <person name="Li T."/>
            <person name="Mu C."/>
            <person name="Jiang W."/>
            <person name="Fu Q."/>
            <person name="Fu X."/>
            <person name="Miao Y."/>
            <person name="Liu J."/>
            <person name="Yu Q."/>
            <person name="Li R."/>
            <person name="Liao H."/>
            <person name="Li X."/>
            <person name="Kong Y."/>
            <person name="Jiang Z."/>
            <person name="Chourrout D."/>
            <person name="Li R."/>
            <person name="Bao Z."/>
        </authorList>
    </citation>
    <scope>NUCLEOTIDE SEQUENCE [LARGE SCALE GENOMIC DNA]</scope>
    <source>
        <strain evidence="8 9">PY_sf001</strain>
    </source>
</reference>
<keyword evidence="4 6" id="KW-0472">Membrane</keyword>
<evidence type="ECO:0000259" key="7">
    <source>
        <dbReference type="PROSITE" id="PS50262"/>
    </source>
</evidence>
<feature type="transmembrane region" description="Helical" evidence="6">
    <location>
        <begin position="153"/>
        <end position="174"/>
    </location>
</feature>
<dbReference type="OrthoDB" id="6105900at2759"/>
<dbReference type="InterPro" id="IPR017452">
    <property type="entry name" value="GPCR_Rhodpsn_7TM"/>
</dbReference>
<keyword evidence="2 6" id="KW-0812">Transmembrane</keyword>
<dbReference type="PANTHER" id="PTHR23112">
    <property type="entry name" value="G PROTEIN-COUPLED RECEPTOR 157-RELATED"/>
    <property type="match status" value="1"/>
</dbReference>
<feature type="transmembrane region" description="Helical" evidence="6">
    <location>
        <begin position="69"/>
        <end position="93"/>
    </location>
</feature>
<name>A0A210PDN1_MIZYE</name>
<dbReference type="GO" id="GO:0007189">
    <property type="term" value="P:adenylate cyclase-activating G protein-coupled receptor signaling pathway"/>
    <property type="evidence" value="ECO:0007669"/>
    <property type="project" value="TreeGrafter"/>
</dbReference>
<comment type="subcellular location">
    <subcellularLocation>
        <location evidence="1">Membrane</location>
        <topology evidence="1">Multi-pass membrane protein</topology>
    </subcellularLocation>
</comment>
<proteinExistence type="predicted"/>
<dbReference type="AlphaFoldDB" id="A0A210PDN1"/>
<comment type="caution">
    <text evidence="8">The sequence shown here is derived from an EMBL/GenBank/DDBJ whole genome shotgun (WGS) entry which is preliminary data.</text>
</comment>
<evidence type="ECO:0000256" key="6">
    <source>
        <dbReference type="SAM" id="Phobius"/>
    </source>
</evidence>
<evidence type="ECO:0000256" key="2">
    <source>
        <dbReference type="ARBA" id="ARBA00022692"/>
    </source>
</evidence>
<dbReference type="EMBL" id="NEDP02080372">
    <property type="protein sequence ID" value="OWF34608.1"/>
    <property type="molecule type" value="Genomic_DNA"/>
</dbReference>
<dbReference type="Proteomes" id="UP000242188">
    <property type="component" value="Unassembled WGS sequence"/>
</dbReference>
<evidence type="ECO:0000256" key="5">
    <source>
        <dbReference type="SAM" id="MobiDB-lite"/>
    </source>
</evidence>